<evidence type="ECO:0000313" key="2">
    <source>
        <dbReference type="EMBL" id="XDT72555.1"/>
    </source>
</evidence>
<dbReference type="EMBL" id="CP154858">
    <property type="protein sequence ID" value="XDT72555.1"/>
    <property type="molecule type" value="Genomic_DNA"/>
</dbReference>
<dbReference type="Gene3D" id="3.40.50.1820">
    <property type="entry name" value="alpha/beta hydrolase"/>
    <property type="match status" value="2"/>
</dbReference>
<dbReference type="Pfam" id="PF03403">
    <property type="entry name" value="PAF-AH_p_II"/>
    <property type="match status" value="1"/>
</dbReference>
<protein>
    <recommendedName>
        <fullName evidence="3">Bacterial virulence factor lipase N-terminal domain-containing protein</fullName>
    </recommendedName>
</protein>
<feature type="chain" id="PRO_5044205668" description="Bacterial virulence factor lipase N-terminal domain-containing protein" evidence="1">
    <location>
        <begin position="29"/>
        <end position="1035"/>
    </location>
</feature>
<feature type="signal peptide" evidence="1">
    <location>
        <begin position="1"/>
        <end position="28"/>
    </location>
</feature>
<gene>
    <name evidence="2" type="ORF">AAIA72_00795</name>
</gene>
<dbReference type="KEGG" id="tcd:AAIA72_00795"/>
<reference evidence="2" key="1">
    <citation type="submission" date="2024-05" db="EMBL/GenBank/DDBJ databases">
        <title>Genome sequencing of novel strain.</title>
        <authorList>
            <person name="Ganbat D."/>
            <person name="Ganbat S."/>
            <person name="Lee S.-J."/>
        </authorList>
    </citation>
    <scope>NUCLEOTIDE SEQUENCE</scope>
    <source>
        <strain evidence="2">SMD15-11</strain>
    </source>
</reference>
<dbReference type="AlphaFoldDB" id="A0AB39UX31"/>
<evidence type="ECO:0000256" key="1">
    <source>
        <dbReference type="SAM" id="SignalP"/>
    </source>
</evidence>
<keyword evidence="1" id="KW-0732">Signal</keyword>
<dbReference type="InterPro" id="IPR029058">
    <property type="entry name" value="AB_hydrolase_fold"/>
</dbReference>
<accession>A0AB39UX31</accession>
<sequence length="1035" mass="106908">MFKKTLLSMAVASAVVLSGCGGSNPDNAGATTNITNPIVEATEGRVYPLFNPVTGKLPLPNDLIFDQIAKDGTFHVNDTSPPVTTALREISGASTVAPIDVALNGTIDASTVDGEQFLKDSNGNLVTNSGVPVANPNQNVFLLELDYASGDPVQGLSIAEPPTIPLAAAYAALVDSDTSNDAAAAGTIIAEANDPSYKVSVVEQSGHSVIRIHPLKPLDPKKRYVVVVTNEVKDANGQPIVRDPMLTNLIDTSLALPSASLSPVRDLVTKLWLELANNYFQINNSVRAQNSMTALSKDNVALAFSFTTSGDEKVLEYIANPTAWFADSLTNFVRVKAAKAVVDGQVDADADGDVDYTDVKLTADAAVSAFPDSDTQAALPTIFGAGAPCNGYTGSTAINCLAGVLATVPSTSGGFADLLPTPKDRSASVSLDASTTTPAALVSALVGSITGSADAMVVQGSIELPYYLGIPSGTDGSSINSSSWVADDTLATAMNTAFSSLGLSIPQADASKTKVVNYIFPFPKQTDADPSTSQVDDLKVPMLVMYPKPTSLGGTWNGTDDLPVVVFQHGITTDRSAALSVGSVLASKGFIVVAIDMPLHGVDASGTDKTTLATGLLAGFDSAAGNPAGTSTTADNIQALVDGTYVTGVLSQLATPCGTSDVNTILSGACDGTVPGASQWLGFAIGAENAVKNNTSIIPGLAPTSYERHFDFTADASLNPVPMDYTNGVGSSGSLFINLKGFTNSRDKLRQAQLDLLNLFQSLKTLDVNGDGQDDVDESKVYFAGHSLGTVVGSAAVAVANSTPVQDINAAVLLAPASGITKMLENSPGFSPTILGGLQAAAGLTQGDENLETFFRVIQATIDAADPINWADNLKAGGKGVMTVNIVGTEDGNGNTLYKSDQTNVIEAAKTLLNPNAPTARDYLAGALPFSKQLGAKLVTDSTVAVDGTPDILALNLGYGAHGTFVLPDPTAAADELARQSTAFGETMLQMVEFFLYNGELNGPVDATNGRTGSLSSSLQPIIIDKPMDDLKQLN</sequence>
<organism evidence="2">
    <name type="scientific">Thermohahella caldifontis</name>
    <dbReference type="NCBI Taxonomy" id="3142973"/>
    <lineage>
        <taxon>Bacteria</taxon>
        <taxon>Pseudomonadati</taxon>
        <taxon>Pseudomonadota</taxon>
        <taxon>Gammaproteobacteria</taxon>
        <taxon>Oceanospirillales</taxon>
        <taxon>Hahellaceae</taxon>
        <taxon>Thermohahella</taxon>
    </lineage>
</organism>
<name>A0AB39UX31_9GAMM</name>
<evidence type="ECO:0008006" key="3">
    <source>
        <dbReference type="Google" id="ProtNLM"/>
    </source>
</evidence>
<proteinExistence type="predicted"/>
<dbReference type="SUPFAM" id="SSF53474">
    <property type="entry name" value="alpha/beta-Hydrolases"/>
    <property type="match status" value="2"/>
</dbReference>
<dbReference type="PROSITE" id="PS51257">
    <property type="entry name" value="PROKAR_LIPOPROTEIN"/>
    <property type="match status" value="1"/>
</dbReference>
<dbReference type="RefSeq" id="WP_369601562.1">
    <property type="nucleotide sequence ID" value="NZ_CP154858.1"/>
</dbReference>